<keyword evidence="2" id="KW-0675">Receptor</keyword>
<organism evidence="2">
    <name type="scientific">Iconisemion striatum</name>
    <dbReference type="NCBI Taxonomy" id="60296"/>
    <lineage>
        <taxon>Eukaryota</taxon>
        <taxon>Metazoa</taxon>
        <taxon>Chordata</taxon>
        <taxon>Craniata</taxon>
        <taxon>Vertebrata</taxon>
        <taxon>Euteleostomi</taxon>
        <taxon>Actinopterygii</taxon>
        <taxon>Neopterygii</taxon>
        <taxon>Teleostei</taxon>
        <taxon>Neoteleostei</taxon>
        <taxon>Acanthomorphata</taxon>
        <taxon>Ovalentaria</taxon>
        <taxon>Atherinomorphae</taxon>
        <taxon>Cyprinodontiformes</taxon>
        <taxon>Nothobranchiidae</taxon>
        <taxon>Iconisemion</taxon>
    </lineage>
</organism>
<sequence>RSSMRQNDLLFQMEQPTAASTSTKDDPYSQGTCYRGAVSSHITLT</sequence>
<reference evidence="2" key="2">
    <citation type="submission" date="2016-06" db="EMBL/GenBank/DDBJ databases">
        <title>The genome of a short-lived fish provides insights into sex chromosome evolution and the genetic control of aging.</title>
        <authorList>
            <person name="Reichwald K."/>
            <person name="Felder M."/>
            <person name="Petzold A."/>
            <person name="Koch P."/>
            <person name="Groth M."/>
            <person name="Platzer M."/>
        </authorList>
    </citation>
    <scope>NUCLEOTIDE SEQUENCE</scope>
    <source>
        <tissue evidence="2">Brain</tissue>
    </source>
</reference>
<evidence type="ECO:0000313" key="2">
    <source>
        <dbReference type="EMBL" id="SBP36211.1"/>
    </source>
</evidence>
<dbReference type="EMBL" id="HADX01013979">
    <property type="protein sequence ID" value="SBP36211.1"/>
    <property type="molecule type" value="Transcribed_RNA"/>
</dbReference>
<evidence type="ECO:0000256" key="1">
    <source>
        <dbReference type="SAM" id="MobiDB-lite"/>
    </source>
</evidence>
<dbReference type="AlphaFoldDB" id="A0A1A7Z1I3"/>
<gene>
    <name evidence="2" type="primary">CXCR5</name>
</gene>
<proteinExistence type="predicted"/>
<accession>A0A1A7Z1I3</accession>
<feature type="non-terminal residue" evidence="2">
    <location>
        <position position="1"/>
    </location>
</feature>
<feature type="region of interest" description="Disordered" evidence="1">
    <location>
        <begin position="1"/>
        <end position="29"/>
    </location>
</feature>
<reference evidence="2" key="1">
    <citation type="submission" date="2016-05" db="EMBL/GenBank/DDBJ databases">
        <authorList>
            <person name="Lavstsen T."/>
            <person name="Jespersen J.S."/>
        </authorList>
    </citation>
    <scope>NUCLEOTIDE SEQUENCE</scope>
    <source>
        <tissue evidence="2">Brain</tissue>
    </source>
</reference>
<name>A0A1A7Z1I3_9TELE</name>
<protein>
    <submittedName>
        <fullName evidence="2">Chemokine (C-X-C motif) receptor 5</fullName>
    </submittedName>
</protein>